<dbReference type="SUPFAM" id="SSF49503">
    <property type="entry name" value="Cupredoxins"/>
    <property type="match status" value="1"/>
</dbReference>
<proteinExistence type="predicted"/>
<comment type="caution">
    <text evidence="1">The sequence shown here is derived from an EMBL/GenBank/DDBJ whole genome shotgun (WGS) entry which is preliminary data.</text>
</comment>
<dbReference type="EMBL" id="JBHSFA010000002">
    <property type="protein sequence ID" value="MFC4541404.1"/>
    <property type="molecule type" value="Genomic_DNA"/>
</dbReference>
<sequence length="161" mass="17660">MTDSDRMSRRTMLMITGAAGMTALAGCGGSDNGDGNGGGNGDENGAADADWESVEEFYFNGQISHWGAEEPAFLEGEENPTITLIEGQEYTFRWYNNDGVQHNMEIRNEDDDVVEDYQSDDVSEEGEEASIEGVTATQEMATYICQYHETTQVGDIEVQSE</sequence>
<accession>A0ABD5PM07</accession>
<dbReference type="Proteomes" id="UP001595898">
    <property type="component" value="Unassembled WGS sequence"/>
</dbReference>
<organism evidence="1 2">
    <name type="scientific">Halosolutus amylolyticus</name>
    <dbReference type="NCBI Taxonomy" id="2932267"/>
    <lineage>
        <taxon>Archaea</taxon>
        <taxon>Methanobacteriati</taxon>
        <taxon>Methanobacteriota</taxon>
        <taxon>Stenosarchaea group</taxon>
        <taxon>Halobacteria</taxon>
        <taxon>Halobacteriales</taxon>
        <taxon>Natrialbaceae</taxon>
        <taxon>Halosolutus</taxon>
    </lineage>
</organism>
<keyword evidence="2" id="KW-1185">Reference proteome</keyword>
<dbReference type="InterPro" id="IPR006311">
    <property type="entry name" value="TAT_signal"/>
</dbReference>
<name>A0ABD5PM07_9EURY</name>
<evidence type="ECO:0000313" key="2">
    <source>
        <dbReference type="Proteomes" id="UP001595898"/>
    </source>
</evidence>
<dbReference type="AlphaFoldDB" id="A0ABD5PM07"/>
<protein>
    <submittedName>
        <fullName evidence="1">PKD domain-containing protein</fullName>
    </submittedName>
</protein>
<dbReference type="RefSeq" id="WP_250139533.1">
    <property type="nucleotide sequence ID" value="NZ_JALIQP010000001.1"/>
</dbReference>
<evidence type="ECO:0000313" key="1">
    <source>
        <dbReference type="EMBL" id="MFC4541404.1"/>
    </source>
</evidence>
<dbReference type="PROSITE" id="PS51257">
    <property type="entry name" value="PROKAR_LIPOPROTEIN"/>
    <property type="match status" value="1"/>
</dbReference>
<dbReference type="PROSITE" id="PS51318">
    <property type="entry name" value="TAT"/>
    <property type="match status" value="1"/>
</dbReference>
<dbReference type="Gene3D" id="2.60.40.420">
    <property type="entry name" value="Cupredoxins - blue copper proteins"/>
    <property type="match status" value="1"/>
</dbReference>
<dbReference type="InterPro" id="IPR008972">
    <property type="entry name" value="Cupredoxin"/>
</dbReference>
<reference evidence="1 2" key="1">
    <citation type="journal article" date="2019" name="Int. J. Syst. Evol. Microbiol.">
        <title>The Global Catalogue of Microorganisms (GCM) 10K type strain sequencing project: providing services to taxonomists for standard genome sequencing and annotation.</title>
        <authorList>
            <consortium name="The Broad Institute Genomics Platform"/>
            <consortium name="The Broad Institute Genome Sequencing Center for Infectious Disease"/>
            <person name="Wu L."/>
            <person name="Ma J."/>
        </authorList>
    </citation>
    <scope>NUCLEOTIDE SEQUENCE [LARGE SCALE GENOMIC DNA]</scope>
    <source>
        <strain evidence="1 2">WLHS5</strain>
    </source>
</reference>
<gene>
    <name evidence="1" type="ORF">ACFO5R_05630</name>
</gene>